<evidence type="ECO:0000313" key="3">
    <source>
        <dbReference type="Proteomes" id="UP000245708"/>
    </source>
</evidence>
<protein>
    <submittedName>
        <fullName evidence="2">Uncharacterized protein</fullName>
    </submittedName>
</protein>
<proteinExistence type="predicted"/>
<dbReference type="RefSeq" id="WP_109667313.1">
    <property type="nucleotide sequence ID" value="NZ_QGGW01000003.1"/>
</dbReference>
<keyword evidence="1" id="KW-0732">Signal</keyword>
<feature type="chain" id="PRO_5016460289" evidence="1">
    <location>
        <begin position="19"/>
        <end position="157"/>
    </location>
</feature>
<evidence type="ECO:0000313" key="2">
    <source>
        <dbReference type="EMBL" id="PWK61091.1"/>
    </source>
</evidence>
<dbReference type="AlphaFoldDB" id="A0A316GJX6"/>
<keyword evidence="3" id="KW-1185">Reference proteome</keyword>
<feature type="signal peptide" evidence="1">
    <location>
        <begin position="1"/>
        <end position="18"/>
    </location>
</feature>
<dbReference type="Proteomes" id="UP000245708">
    <property type="component" value="Unassembled WGS sequence"/>
</dbReference>
<organism evidence="2 3">
    <name type="scientific">Roseicyclus mahoneyensis</name>
    <dbReference type="NCBI Taxonomy" id="164332"/>
    <lineage>
        <taxon>Bacteria</taxon>
        <taxon>Pseudomonadati</taxon>
        <taxon>Pseudomonadota</taxon>
        <taxon>Alphaproteobacteria</taxon>
        <taxon>Rhodobacterales</taxon>
        <taxon>Roseobacteraceae</taxon>
        <taxon>Roseicyclus</taxon>
    </lineage>
</organism>
<dbReference type="OrthoDB" id="7839803at2"/>
<evidence type="ECO:0000256" key="1">
    <source>
        <dbReference type="SAM" id="SignalP"/>
    </source>
</evidence>
<dbReference type="EMBL" id="QGGW01000003">
    <property type="protein sequence ID" value="PWK61091.1"/>
    <property type="molecule type" value="Genomic_DNA"/>
</dbReference>
<gene>
    <name evidence="2" type="ORF">C7455_103291</name>
</gene>
<sequence>MLCWIALCLSLLALQAHATGGALSNAATGVAGVYTGQQRISDHPHHVLMGHVIIVSRDGALARALVIGHRLDGIHRLRFSEAWTAGQPLPFHRETGAGCTHGHCRDGSVGMILLDGAGFDQALRRGLAARLTVPSGTIDISVPAALFHDAATHAAGM</sequence>
<accession>A0A316GJX6</accession>
<reference evidence="2 3" key="1">
    <citation type="submission" date="2018-05" db="EMBL/GenBank/DDBJ databases">
        <title>Genomic Encyclopedia of Type Strains, Phase IV (KMG-IV): sequencing the most valuable type-strain genomes for metagenomic binning, comparative biology and taxonomic classification.</title>
        <authorList>
            <person name="Goeker M."/>
        </authorList>
    </citation>
    <scope>NUCLEOTIDE SEQUENCE [LARGE SCALE GENOMIC DNA]</scope>
    <source>
        <strain evidence="2 3">DSM 16097</strain>
    </source>
</reference>
<comment type="caution">
    <text evidence="2">The sequence shown here is derived from an EMBL/GenBank/DDBJ whole genome shotgun (WGS) entry which is preliminary data.</text>
</comment>
<name>A0A316GJX6_9RHOB</name>